<proteinExistence type="predicted"/>
<evidence type="ECO:0000313" key="4">
    <source>
        <dbReference type="EMBL" id="CRZ06855.1"/>
    </source>
</evidence>
<dbReference type="Pfam" id="PF13637">
    <property type="entry name" value="Ank_4"/>
    <property type="match status" value="1"/>
</dbReference>
<keyword evidence="2 3" id="KW-0040">ANK repeat</keyword>
<dbReference type="SUPFAM" id="SSF48403">
    <property type="entry name" value="Ankyrin repeat"/>
    <property type="match status" value="1"/>
</dbReference>
<evidence type="ECO:0000256" key="1">
    <source>
        <dbReference type="ARBA" id="ARBA00022737"/>
    </source>
</evidence>
<organism evidence="4">
    <name type="scientific">Spongospora subterranea</name>
    <dbReference type="NCBI Taxonomy" id="70186"/>
    <lineage>
        <taxon>Eukaryota</taxon>
        <taxon>Sar</taxon>
        <taxon>Rhizaria</taxon>
        <taxon>Endomyxa</taxon>
        <taxon>Phytomyxea</taxon>
        <taxon>Plasmodiophorida</taxon>
        <taxon>Plasmodiophoridae</taxon>
        <taxon>Spongospora</taxon>
    </lineage>
</organism>
<feature type="non-terminal residue" evidence="4">
    <location>
        <position position="1"/>
    </location>
</feature>
<evidence type="ECO:0000256" key="3">
    <source>
        <dbReference type="PROSITE-ProRule" id="PRU00023"/>
    </source>
</evidence>
<dbReference type="PROSITE" id="PS50088">
    <property type="entry name" value="ANK_REPEAT"/>
    <property type="match status" value="2"/>
</dbReference>
<feature type="repeat" description="ANK" evidence="3">
    <location>
        <begin position="89"/>
        <end position="121"/>
    </location>
</feature>
<evidence type="ECO:0000256" key="2">
    <source>
        <dbReference type="ARBA" id="ARBA00023043"/>
    </source>
</evidence>
<dbReference type="GO" id="GO:0005829">
    <property type="term" value="C:cytosol"/>
    <property type="evidence" value="ECO:0007669"/>
    <property type="project" value="TreeGrafter"/>
</dbReference>
<dbReference type="PROSITE" id="PS50297">
    <property type="entry name" value="ANK_REP_REGION"/>
    <property type="match status" value="2"/>
</dbReference>
<sequence length="146" mass="16096">RSTALNLALLYGQEDVAMILLDRGAEIFVVDGYGNTPLHFSVHHNLPKAVSKIMDIMGDNNIMDIMGDNNIMEQVEMSKQQIIDLKNKAGKAPLHMAVSYECPAVVKKFLDEGANPKITDNEGNTALHLAVHRNLSMQVIIDIIEA</sequence>
<feature type="non-terminal residue" evidence="4">
    <location>
        <position position="146"/>
    </location>
</feature>
<dbReference type="PANTHER" id="PTHR46680">
    <property type="entry name" value="NF-KAPPA-B INHIBITOR ALPHA"/>
    <property type="match status" value="1"/>
</dbReference>
<keyword evidence="1" id="KW-0677">Repeat</keyword>
<dbReference type="GO" id="GO:0051059">
    <property type="term" value="F:NF-kappaB binding"/>
    <property type="evidence" value="ECO:0007669"/>
    <property type="project" value="TreeGrafter"/>
</dbReference>
<protein>
    <submittedName>
        <fullName evidence="4">Uncharacterized protein</fullName>
    </submittedName>
</protein>
<accession>A0A0H5QY54</accession>
<dbReference type="GO" id="GO:0071356">
    <property type="term" value="P:cellular response to tumor necrosis factor"/>
    <property type="evidence" value="ECO:0007669"/>
    <property type="project" value="TreeGrafter"/>
</dbReference>
<dbReference type="SMART" id="SM00248">
    <property type="entry name" value="ANK"/>
    <property type="match status" value="3"/>
</dbReference>
<name>A0A0H5QY54_9EUKA</name>
<reference evidence="4" key="1">
    <citation type="submission" date="2015-04" db="EMBL/GenBank/DDBJ databases">
        <title>The genome sequence of the plant pathogenic Rhizarian Plasmodiophora brassicae reveals insights in its biotrophic life cycle and the origin of chitin synthesis.</title>
        <authorList>
            <person name="Schwelm A."/>
            <person name="Fogelqvist J."/>
            <person name="Knaust A."/>
            <person name="Julke S."/>
            <person name="Lilja T."/>
            <person name="Dhandapani V."/>
            <person name="Bonilla-Rosso G."/>
            <person name="Karlsson M."/>
            <person name="Shevchenko A."/>
            <person name="Choi S.R."/>
            <person name="Kim H.G."/>
            <person name="Park J.Y."/>
            <person name="Lim Y.P."/>
            <person name="Ludwig-Muller J."/>
            <person name="Dixelius C."/>
        </authorList>
    </citation>
    <scope>NUCLEOTIDE SEQUENCE</scope>
    <source>
        <tissue evidence="4">Potato root galls</tissue>
    </source>
</reference>
<dbReference type="Pfam" id="PF13857">
    <property type="entry name" value="Ank_5"/>
    <property type="match status" value="1"/>
</dbReference>
<dbReference type="PANTHER" id="PTHR46680:SF3">
    <property type="entry name" value="NF-KAPPA-B INHIBITOR CACTUS"/>
    <property type="match status" value="1"/>
</dbReference>
<dbReference type="InterPro" id="IPR002110">
    <property type="entry name" value="Ankyrin_rpt"/>
</dbReference>
<dbReference type="EMBL" id="HACM01006413">
    <property type="protein sequence ID" value="CRZ06855.1"/>
    <property type="molecule type" value="Transcribed_RNA"/>
</dbReference>
<dbReference type="InterPro" id="IPR051070">
    <property type="entry name" value="NF-kappa-B_inhibitor"/>
</dbReference>
<feature type="repeat" description="ANK" evidence="3">
    <location>
        <begin position="1"/>
        <end position="32"/>
    </location>
</feature>
<dbReference type="AlphaFoldDB" id="A0A0H5QY54"/>
<dbReference type="InterPro" id="IPR036770">
    <property type="entry name" value="Ankyrin_rpt-contain_sf"/>
</dbReference>
<dbReference type="Gene3D" id="1.25.40.20">
    <property type="entry name" value="Ankyrin repeat-containing domain"/>
    <property type="match status" value="1"/>
</dbReference>